<gene>
    <name evidence="1" type="ORF">PAXRUDRAFT_832804</name>
</gene>
<organism evidence="1 2">
    <name type="scientific">Paxillus rubicundulus Ve08.2h10</name>
    <dbReference type="NCBI Taxonomy" id="930991"/>
    <lineage>
        <taxon>Eukaryota</taxon>
        <taxon>Fungi</taxon>
        <taxon>Dikarya</taxon>
        <taxon>Basidiomycota</taxon>
        <taxon>Agaricomycotina</taxon>
        <taxon>Agaricomycetes</taxon>
        <taxon>Agaricomycetidae</taxon>
        <taxon>Boletales</taxon>
        <taxon>Paxilineae</taxon>
        <taxon>Paxillaceae</taxon>
        <taxon>Paxillus</taxon>
    </lineage>
</organism>
<proteinExistence type="predicted"/>
<evidence type="ECO:0000313" key="2">
    <source>
        <dbReference type="Proteomes" id="UP000054538"/>
    </source>
</evidence>
<protein>
    <submittedName>
        <fullName evidence="1">Uncharacterized protein</fullName>
    </submittedName>
</protein>
<evidence type="ECO:0000313" key="1">
    <source>
        <dbReference type="EMBL" id="KIK81497.1"/>
    </source>
</evidence>
<reference evidence="1 2" key="1">
    <citation type="submission" date="2014-04" db="EMBL/GenBank/DDBJ databases">
        <authorList>
            <consortium name="DOE Joint Genome Institute"/>
            <person name="Kuo A."/>
            <person name="Kohler A."/>
            <person name="Jargeat P."/>
            <person name="Nagy L.G."/>
            <person name="Floudas D."/>
            <person name="Copeland A."/>
            <person name="Barry K.W."/>
            <person name="Cichocki N."/>
            <person name="Veneault-Fourrey C."/>
            <person name="LaButti K."/>
            <person name="Lindquist E.A."/>
            <person name="Lipzen A."/>
            <person name="Lundell T."/>
            <person name="Morin E."/>
            <person name="Murat C."/>
            <person name="Sun H."/>
            <person name="Tunlid A."/>
            <person name="Henrissat B."/>
            <person name="Grigoriev I.V."/>
            <person name="Hibbett D.S."/>
            <person name="Martin F."/>
            <person name="Nordberg H.P."/>
            <person name="Cantor M.N."/>
            <person name="Hua S.X."/>
        </authorList>
    </citation>
    <scope>NUCLEOTIDE SEQUENCE [LARGE SCALE GENOMIC DNA]</scope>
    <source>
        <strain evidence="1 2">Ve08.2h10</strain>
    </source>
</reference>
<dbReference type="EMBL" id="KN825788">
    <property type="protein sequence ID" value="KIK81497.1"/>
    <property type="molecule type" value="Genomic_DNA"/>
</dbReference>
<name>A0A0D0CFM9_9AGAM</name>
<dbReference type="Proteomes" id="UP000054538">
    <property type="component" value="Unassembled WGS sequence"/>
</dbReference>
<reference evidence="2" key="2">
    <citation type="submission" date="2015-01" db="EMBL/GenBank/DDBJ databases">
        <title>Evolutionary Origins and Diversification of the Mycorrhizal Mutualists.</title>
        <authorList>
            <consortium name="DOE Joint Genome Institute"/>
            <consortium name="Mycorrhizal Genomics Consortium"/>
            <person name="Kohler A."/>
            <person name="Kuo A."/>
            <person name="Nagy L.G."/>
            <person name="Floudas D."/>
            <person name="Copeland A."/>
            <person name="Barry K.W."/>
            <person name="Cichocki N."/>
            <person name="Veneault-Fourrey C."/>
            <person name="LaButti K."/>
            <person name="Lindquist E.A."/>
            <person name="Lipzen A."/>
            <person name="Lundell T."/>
            <person name="Morin E."/>
            <person name="Murat C."/>
            <person name="Riley R."/>
            <person name="Ohm R."/>
            <person name="Sun H."/>
            <person name="Tunlid A."/>
            <person name="Henrissat B."/>
            <person name="Grigoriev I.V."/>
            <person name="Hibbett D.S."/>
            <person name="Martin F."/>
        </authorList>
    </citation>
    <scope>NUCLEOTIDE SEQUENCE [LARGE SCALE GENOMIC DNA]</scope>
    <source>
        <strain evidence="2">Ve08.2h10</strain>
    </source>
</reference>
<dbReference type="HOGENOM" id="CLU_2513334_0_0_1"/>
<sequence length="85" mass="9593">MGLGFWVKTCRVFRPEARPEPEDQGELQGWVGTKQVSQGRHLRCQVLCNGQIQTFSRKSNVLSGRWDICPGLREGVEGGCEKMKD</sequence>
<keyword evidence="2" id="KW-1185">Reference proteome</keyword>
<accession>A0A0D0CFM9</accession>
<dbReference type="InParanoid" id="A0A0D0CFM9"/>
<dbReference type="AlphaFoldDB" id="A0A0D0CFM9"/>